<dbReference type="InterPro" id="IPR000189">
    <property type="entry name" value="Transglyc_AS"/>
</dbReference>
<evidence type="ECO:0000313" key="5">
    <source>
        <dbReference type="Proteomes" id="UP000191448"/>
    </source>
</evidence>
<dbReference type="PANTHER" id="PTHR37423:SF2">
    <property type="entry name" value="MEMBRANE-BOUND LYTIC MUREIN TRANSGLYCOSYLASE C"/>
    <property type="match status" value="1"/>
</dbReference>
<gene>
    <name evidence="4" type="primary">slt_2</name>
    <name evidence="4" type="ORF">CLTHE_05800</name>
</gene>
<keyword evidence="2" id="KW-1133">Transmembrane helix</keyword>
<dbReference type="AlphaFoldDB" id="A0A1V4SZT1"/>
<keyword evidence="4" id="KW-0456">Lyase</keyword>
<dbReference type="EC" id="4.2.2.-" evidence="4"/>
<keyword evidence="2" id="KW-0472">Membrane</keyword>
<dbReference type="GO" id="GO:0000270">
    <property type="term" value="P:peptidoglycan metabolic process"/>
    <property type="evidence" value="ECO:0007669"/>
    <property type="project" value="InterPro"/>
</dbReference>
<dbReference type="InterPro" id="IPR008258">
    <property type="entry name" value="Transglycosylase_SLT_dom_1"/>
</dbReference>
<evidence type="ECO:0000259" key="3">
    <source>
        <dbReference type="Pfam" id="PF01464"/>
    </source>
</evidence>
<dbReference type="RefSeq" id="WP_080021922.1">
    <property type="nucleotide sequence ID" value="NZ_LTAY01000022.1"/>
</dbReference>
<accession>A0A1V4SZT1</accession>
<comment type="similarity">
    <text evidence="1">Belongs to the transglycosylase Slt family.</text>
</comment>
<dbReference type="PANTHER" id="PTHR37423">
    <property type="entry name" value="SOLUBLE LYTIC MUREIN TRANSGLYCOSYLASE-RELATED"/>
    <property type="match status" value="1"/>
</dbReference>
<name>A0A1V4SZT1_9CLOT</name>
<protein>
    <submittedName>
        <fullName evidence="4">Soluble lytic murein transglycosylase</fullName>
        <ecNumber evidence="4">4.2.2.-</ecNumber>
    </submittedName>
</protein>
<keyword evidence="2" id="KW-0812">Transmembrane</keyword>
<dbReference type="CDD" id="cd16896">
    <property type="entry name" value="LT_Slt70-like"/>
    <property type="match status" value="1"/>
</dbReference>
<sequence length="181" mass="21111">MKLKKWIIAIVVLVIVIIGGRILIKDYFFPYAHKDAVIKYSKEYNLDPLFVLSVMKAESGFNPDATSHKNAVGLMQITKETGTWIAEQMKMENFNVNDLYNENTNIEMGCWYLNNLSKEFDGDRDLIVSAYNAGRGNVNKWLKNNEYSDDGKKLTYIPFKETKNYVDKVNIYYKIYKKLYN</sequence>
<dbReference type="GO" id="GO:0008933">
    <property type="term" value="F:peptidoglycan lytic transglycosylase activity"/>
    <property type="evidence" value="ECO:0007669"/>
    <property type="project" value="InterPro"/>
</dbReference>
<dbReference type="GO" id="GO:0016020">
    <property type="term" value="C:membrane"/>
    <property type="evidence" value="ECO:0007669"/>
    <property type="project" value="InterPro"/>
</dbReference>
<dbReference type="Gene3D" id="1.10.530.10">
    <property type="match status" value="1"/>
</dbReference>
<organism evidence="4 5">
    <name type="scientific">Clostridium thermobutyricum DSM 4928</name>
    <dbReference type="NCBI Taxonomy" id="1121339"/>
    <lineage>
        <taxon>Bacteria</taxon>
        <taxon>Bacillati</taxon>
        <taxon>Bacillota</taxon>
        <taxon>Clostridia</taxon>
        <taxon>Eubacteriales</taxon>
        <taxon>Clostridiaceae</taxon>
        <taxon>Clostridium</taxon>
    </lineage>
</organism>
<dbReference type="PROSITE" id="PS00922">
    <property type="entry name" value="TRANSGLYCOSYLASE"/>
    <property type="match status" value="1"/>
</dbReference>
<evidence type="ECO:0000256" key="1">
    <source>
        <dbReference type="ARBA" id="ARBA00007734"/>
    </source>
</evidence>
<evidence type="ECO:0000313" key="4">
    <source>
        <dbReference type="EMBL" id="OPX49605.1"/>
    </source>
</evidence>
<feature type="transmembrane region" description="Helical" evidence="2">
    <location>
        <begin position="6"/>
        <end position="24"/>
    </location>
</feature>
<reference evidence="4 5" key="1">
    <citation type="submission" date="2016-02" db="EMBL/GenBank/DDBJ databases">
        <title>Genome sequence of Clostridium thermobutyricum DSM 4928.</title>
        <authorList>
            <person name="Poehlein A."/>
            <person name="Daniel R."/>
        </authorList>
    </citation>
    <scope>NUCLEOTIDE SEQUENCE [LARGE SCALE GENOMIC DNA]</scope>
    <source>
        <strain evidence="4 5">DSM 4928</strain>
    </source>
</reference>
<dbReference type="SUPFAM" id="SSF53955">
    <property type="entry name" value="Lysozyme-like"/>
    <property type="match status" value="1"/>
</dbReference>
<comment type="caution">
    <text evidence="4">The sequence shown here is derived from an EMBL/GenBank/DDBJ whole genome shotgun (WGS) entry which is preliminary data.</text>
</comment>
<dbReference type="OrthoDB" id="9815002at2"/>
<feature type="domain" description="Transglycosylase SLT" evidence="3">
    <location>
        <begin position="36"/>
        <end position="149"/>
    </location>
</feature>
<dbReference type="EMBL" id="LTAY01000022">
    <property type="protein sequence ID" value="OPX49605.1"/>
    <property type="molecule type" value="Genomic_DNA"/>
</dbReference>
<dbReference type="InterPro" id="IPR023346">
    <property type="entry name" value="Lysozyme-like_dom_sf"/>
</dbReference>
<dbReference type="Proteomes" id="UP000191448">
    <property type="component" value="Unassembled WGS sequence"/>
</dbReference>
<proteinExistence type="inferred from homology"/>
<dbReference type="Pfam" id="PF01464">
    <property type="entry name" value="SLT"/>
    <property type="match status" value="1"/>
</dbReference>
<evidence type="ECO:0000256" key="2">
    <source>
        <dbReference type="SAM" id="Phobius"/>
    </source>
</evidence>